<evidence type="ECO:0000256" key="1">
    <source>
        <dbReference type="ARBA" id="ARBA00007749"/>
    </source>
</evidence>
<reference evidence="6 7" key="1">
    <citation type="submission" date="2024-07" db="EMBL/GenBank/DDBJ databases">
        <title>Section-level genome sequencing and comparative genomics of Aspergillus sections Usti and Cavernicolus.</title>
        <authorList>
            <consortium name="Lawrence Berkeley National Laboratory"/>
            <person name="Nybo J.L."/>
            <person name="Vesth T.C."/>
            <person name="Theobald S."/>
            <person name="Frisvad J.C."/>
            <person name="Larsen T.O."/>
            <person name="Kjaerboelling I."/>
            <person name="Rothschild-Mancinelli K."/>
            <person name="Lyhne E.K."/>
            <person name="Kogle M.E."/>
            <person name="Barry K."/>
            <person name="Clum A."/>
            <person name="Na H."/>
            <person name="Ledsgaard L."/>
            <person name="Lin J."/>
            <person name="Lipzen A."/>
            <person name="Kuo A."/>
            <person name="Riley R."/>
            <person name="Mondo S."/>
            <person name="LaButti K."/>
            <person name="Haridas S."/>
            <person name="Pangalinan J."/>
            <person name="Salamov A.A."/>
            <person name="Simmons B.A."/>
            <person name="Magnuson J.K."/>
            <person name="Chen J."/>
            <person name="Drula E."/>
            <person name="Henrissat B."/>
            <person name="Wiebenga A."/>
            <person name="Lubbers R.J."/>
            <person name="Gomes A.C."/>
            <person name="Makela M.R."/>
            <person name="Stajich J."/>
            <person name="Grigoriev I.V."/>
            <person name="Mortensen U.H."/>
            <person name="De vries R.P."/>
            <person name="Baker S.E."/>
            <person name="Andersen M.R."/>
        </authorList>
    </citation>
    <scope>NUCLEOTIDE SEQUENCE [LARGE SCALE GENOMIC DNA]</scope>
    <source>
        <strain evidence="6 7">CBS 600.67</strain>
    </source>
</reference>
<gene>
    <name evidence="6" type="ORF">BDW59DRAFT_177460</name>
</gene>
<keyword evidence="2" id="KW-0479">Metal-binding</keyword>
<proteinExistence type="inferred from homology"/>
<dbReference type="Proteomes" id="UP001610335">
    <property type="component" value="Unassembled WGS sequence"/>
</dbReference>
<dbReference type="Gene3D" id="3.60.15.10">
    <property type="entry name" value="Ribonuclease Z/Hydroxyacylglutathione hydrolase-like"/>
    <property type="match status" value="1"/>
</dbReference>
<comment type="similarity">
    <text evidence="1">Belongs to the metallo-beta-lactamase superfamily.</text>
</comment>
<protein>
    <submittedName>
        <fullName evidence="6">Beta-lactamase-like protein</fullName>
    </submittedName>
</protein>
<evidence type="ECO:0000259" key="5">
    <source>
        <dbReference type="SMART" id="SM00849"/>
    </source>
</evidence>
<evidence type="ECO:0000256" key="3">
    <source>
        <dbReference type="ARBA" id="ARBA00022801"/>
    </source>
</evidence>
<evidence type="ECO:0000256" key="2">
    <source>
        <dbReference type="ARBA" id="ARBA00022723"/>
    </source>
</evidence>
<keyword evidence="7" id="KW-1185">Reference proteome</keyword>
<keyword evidence="4" id="KW-0862">Zinc</keyword>
<dbReference type="SUPFAM" id="SSF56281">
    <property type="entry name" value="Metallo-hydrolase/oxidoreductase"/>
    <property type="match status" value="1"/>
</dbReference>
<sequence>MQLPTTDAFVHVSLLNGGSMTAEYHKLHAGEPADEFRMYNWVFFIFHKQQNQRLLWDLGMSSNKDDYTPVIANGPWTEARILGPRESLVDQIQRREDVTADEINTVIPSHAHFDHCRPIRHIFPNATAFFGPGTATHCSPGHLTDPSSQWDGRFFDPARATERWETLAGPWIPFGAFDRAMDLFGDGSFWVIQAPGHMPGNLCACARLENGEWVMLASDCCHSRALFDGTKEFGTFALPDGGGTFCLHMDVVAAKDTLARMRVMEKDLGVHIALAHDVSWMGEESDSVLLSLLDGEFREDMRGALARGEPV</sequence>
<dbReference type="CDD" id="cd07730">
    <property type="entry name" value="metallo-hydrolase-like_MBL-fold"/>
    <property type="match status" value="1"/>
</dbReference>
<evidence type="ECO:0000313" key="7">
    <source>
        <dbReference type="Proteomes" id="UP001610335"/>
    </source>
</evidence>
<accession>A0ABR4HKQ4</accession>
<dbReference type="SMART" id="SM00849">
    <property type="entry name" value="Lactamase_B"/>
    <property type="match status" value="1"/>
</dbReference>
<feature type="domain" description="Metallo-beta-lactamase" evidence="5">
    <location>
        <begin position="39"/>
        <end position="276"/>
    </location>
</feature>
<comment type="caution">
    <text evidence="6">The sequence shown here is derived from an EMBL/GenBank/DDBJ whole genome shotgun (WGS) entry which is preliminary data.</text>
</comment>
<organism evidence="6 7">
    <name type="scientific">Aspergillus cavernicola</name>
    <dbReference type="NCBI Taxonomy" id="176166"/>
    <lineage>
        <taxon>Eukaryota</taxon>
        <taxon>Fungi</taxon>
        <taxon>Dikarya</taxon>
        <taxon>Ascomycota</taxon>
        <taxon>Pezizomycotina</taxon>
        <taxon>Eurotiomycetes</taxon>
        <taxon>Eurotiomycetidae</taxon>
        <taxon>Eurotiales</taxon>
        <taxon>Aspergillaceae</taxon>
        <taxon>Aspergillus</taxon>
        <taxon>Aspergillus subgen. Nidulantes</taxon>
    </lineage>
</organism>
<name>A0ABR4HKQ4_9EURO</name>
<dbReference type="InterPro" id="IPR001279">
    <property type="entry name" value="Metallo-B-lactamas"/>
</dbReference>
<keyword evidence="3" id="KW-0378">Hydrolase</keyword>
<dbReference type="EMBL" id="JBFXLS010000105">
    <property type="protein sequence ID" value="KAL2816065.1"/>
    <property type="molecule type" value="Genomic_DNA"/>
</dbReference>
<dbReference type="InterPro" id="IPR036866">
    <property type="entry name" value="RibonucZ/Hydroxyglut_hydro"/>
</dbReference>
<evidence type="ECO:0000256" key="4">
    <source>
        <dbReference type="ARBA" id="ARBA00022833"/>
    </source>
</evidence>
<evidence type="ECO:0000313" key="6">
    <source>
        <dbReference type="EMBL" id="KAL2816065.1"/>
    </source>
</evidence>
<dbReference type="InterPro" id="IPR051013">
    <property type="entry name" value="MBL_superfamily_lactonases"/>
</dbReference>
<dbReference type="PANTHER" id="PTHR42978:SF4">
    <property type="entry name" value="METALLO-BETA-LACTAMASE DOMAIN-CONTAINING PROTEIN"/>
    <property type="match status" value="1"/>
</dbReference>
<dbReference type="PANTHER" id="PTHR42978">
    <property type="entry name" value="QUORUM-QUENCHING LACTONASE YTNP-RELATED-RELATED"/>
    <property type="match status" value="1"/>
</dbReference>